<dbReference type="Proteomes" id="UP000194911">
    <property type="component" value="Unassembled WGS sequence"/>
</dbReference>
<organism evidence="2 3">
    <name type="scientific">Bacillus thuringiensis serovar vazensis</name>
    <dbReference type="NCBI Taxonomy" id="180867"/>
    <lineage>
        <taxon>Bacteria</taxon>
        <taxon>Bacillati</taxon>
        <taxon>Bacillota</taxon>
        <taxon>Bacilli</taxon>
        <taxon>Bacillales</taxon>
        <taxon>Bacillaceae</taxon>
        <taxon>Bacillus</taxon>
        <taxon>Bacillus cereus group</taxon>
    </lineage>
</organism>
<evidence type="ECO:0000313" key="2">
    <source>
        <dbReference type="EMBL" id="OTY80060.1"/>
    </source>
</evidence>
<dbReference type="EMBL" id="NFDQ01000012">
    <property type="protein sequence ID" value="OTY80060.1"/>
    <property type="molecule type" value="Genomic_DNA"/>
</dbReference>
<proteinExistence type="predicted"/>
<reference evidence="2 3" key="1">
    <citation type="submission" date="2016-10" db="EMBL/GenBank/DDBJ databases">
        <title>Comparative genomics of Bacillus thuringiensis reveals a path to pathogens against multiple invertebrate hosts.</title>
        <authorList>
            <person name="Zheng J."/>
            <person name="Gao Q."/>
            <person name="Liu H."/>
            <person name="Peng D."/>
            <person name="Ruan L."/>
            <person name="Sun M."/>
        </authorList>
    </citation>
    <scope>NUCLEOTIDE SEQUENCE [LARGE SCALE GENOMIC DNA]</scope>
    <source>
        <strain evidence="2">BGSC 4CE1</strain>
    </source>
</reference>
<protein>
    <recommendedName>
        <fullName evidence="1">TOTE conflict system primase domain-containing protein</fullName>
    </recommendedName>
</protein>
<dbReference type="RefSeq" id="WP_000823357.1">
    <property type="nucleotide sequence ID" value="NZ_NFDQ01000012.1"/>
</dbReference>
<feature type="domain" description="TOTE conflict system primase" evidence="1">
    <location>
        <begin position="46"/>
        <end position="208"/>
    </location>
</feature>
<gene>
    <name evidence="2" type="ORF">BK749_01610</name>
</gene>
<comment type="caution">
    <text evidence="2">The sequence shown here is derived from an EMBL/GenBank/DDBJ whole genome shotgun (WGS) entry which is preliminary data.</text>
</comment>
<dbReference type="SUPFAM" id="SSF56747">
    <property type="entry name" value="Prim-pol domain"/>
    <property type="match status" value="1"/>
</dbReference>
<evidence type="ECO:0000259" key="1">
    <source>
        <dbReference type="Pfam" id="PF22548"/>
    </source>
</evidence>
<dbReference type="InterPro" id="IPR054347">
    <property type="entry name" value="TOTE_primase"/>
</dbReference>
<sequence length="472" mass="54943">MKRKIQNDTKEVILNHMNKILIRTRKIFIEQYADKWGSVSWIQRKYTLTDNIVLSHIEGKRTVGIYYFGNATVFLFFDIDAEGDIQGQKSRVEKIIVELKKYGVSEEDIHVMFSGCKGYHIQLFFDNSIPIKRVSDFGRQVLRNLGDLAEGIELRPENINGRGIKLPLAYHKKAKKFACYVKKETLEPVGDSLKYFLEITPFKSEVMENACEMALSRGIEQNEKKSKDIASINESIVTKSFTEMKLSFNDTYNLEKKAKELLRKGLKRKGLRHEAQFILALYYKGQGIQCKKAIQEIFDWVQEQWKNKKTNESNLELLTKEVERHVKYVYKNKNYKRLFSKRGRELIITPQDLSFIASQKKKNVRKVLLSLLLIGRIYNENGIFSADMDSIGKISNLSRQTVSVMLKELINQGVIEQVSEYVYTEGLARTYHMLYLKEENQESQKISGFLDLNLSEIFQNLIQLVEENVKSF</sequence>
<accession>A0A243D1Y3</accession>
<name>A0A243D1Y3_BACTU</name>
<dbReference type="AlphaFoldDB" id="A0A243D1Y3"/>
<evidence type="ECO:0000313" key="3">
    <source>
        <dbReference type="Proteomes" id="UP000194911"/>
    </source>
</evidence>
<dbReference type="Pfam" id="PF22548">
    <property type="entry name" value="AEP-TOTE"/>
    <property type="match status" value="1"/>
</dbReference>